<dbReference type="NCBIfam" id="TIGR00461">
    <property type="entry name" value="gcvP"/>
    <property type="match status" value="1"/>
</dbReference>
<comment type="pathway">
    <text evidence="12">Amino-acid biosynthesis; glycine biosynthesis; glycine from L-serine: step 1/1.</text>
</comment>
<keyword evidence="6 12" id="KW-0554">One-carbon metabolism</keyword>
<comment type="catalytic activity">
    <reaction evidence="11 13">
        <text>N(6)-[(R)-lipoyl]-L-lysyl-[glycine-cleavage complex H protein] + glycine + H(+) = N(6)-[(R)-S(8)-aminomethyldihydrolipoyl]-L-lysyl-[glycine-cleavage complex H protein] + CO2</text>
        <dbReference type="Rhea" id="RHEA:24304"/>
        <dbReference type="Rhea" id="RHEA-COMP:10494"/>
        <dbReference type="Rhea" id="RHEA-COMP:10495"/>
        <dbReference type="ChEBI" id="CHEBI:15378"/>
        <dbReference type="ChEBI" id="CHEBI:16526"/>
        <dbReference type="ChEBI" id="CHEBI:57305"/>
        <dbReference type="ChEBI" id="CHEBI:83099"/>
        <dbReference type="ChEBI" id="CHEBI:83143"/>
        <dbReference type="EC" id="1.4.4.2"/>
    </reaction>
</comment>
<keyword evidence="8 12" id="KW-0808">Transferase</keyword>
<feature type="site" description="Plays an important role in substrate specificity" evidence="12">
    <location>
        <position position="1216"/>
    </location>
</feature>
<comment type="subunit">
    <text evidence="5 13">The glycine cleavage system is composed of four proteins: P, T, L and H.</text>
</comment>
<dbReference type="Gene3D" id="3.90.1150.10">
    <property type="entry name" value="Aspartate Aminotransferase, domain 1"/>
    <property type="match status" value="3"/>
</dbReference>
<keyword evidence="19" id="KW-1185">Reference proteome</keyword>
<dbReference type="InterPro" id="IPR003437">
    <property type="entry name" value="GcvP"/>
</dbReference>
<evidence type="ECO:0000313" key="19">
    <source>
        <dbReference type="Proteomes" id="UP000028721"/>
    </source>
</evidence>
<keyword evidence="9 12" id="KW-0663">Pyridoxal phosphate</keyword>
<keyword evidence="12" id="KW-0963">Cytoplasm</keyword>
<evidence type="ECO:0000256" key="6">
    <source>
        <dbReference type="ARBA" id="ARBA00022563"/>
    </source>
</evidence>
<protein>
    <recommendedName>
        <fullName evidence="12 13">Multifunctional fusion protein</fullName>
    </recommendedName>
    <domain>
        <recommendedName>
            <fullName evidence="13">Glycine dehydrogenase (decarboxylating)</fullName>
            <ecNumber evidence="13">1.4.4.2</ecNumber>
        </recommendedName>
        <alternativeName>
            <fullName evidence="13">Glycine cleavage system P-protein</fullName>
        </alternativeName>
        <alternativeName>
            <fullName evidence="13">Glycine decarboxylase</fullName>
        </alternativeName>
        <alternativeName>
            <fullName evidence="13">Glycine dehydrogenase (aminomethyl-transferring)</fullName>
        </alternativeName>
    </domain>
    <domain>
        <recommendedName>
            <fullName evidence="12">Serine hydroxymethyltransferase</fullName>
            <shortName evidence="12">SHMT</shortName>
            <shortName evidence="12">Serine methylase</shortName>
            <ecNumber evidence="12">2.1.2.1</ecNumber>
        </recommendedName>
    </domain>
</protein>
<dbReference type="NCBIfam" id="NF001696">
    <property type="entry name" value="PRK00451.1"/>
    <property type="match status" value="1"/>
</dbReference>
<dbReference type="EC" id="2.1.2.1" evidence="12"/>
<feature type="region of interest" description="Disordered" evidence="14">
    <location>
        <begin position="951"/>
        <end position="984"/>
    </location>
</feature>
<dbReference type="CDD" id="cd00613">
    <property type="entry name" value="GDC-P"/>
    <property type="match status" value="2"/>
</dbReference>
<comment type="caution">
    <text evidence="18">The sequence shown here is derived from an EMBL/GenBank/DDBJ whole genome shotgun (WGS) entry which is preliminary data.</text>
</comment>
<comment type="function">
    <text evidence="12">Catalyzes the reversible interconversion of serine and glycine with tetrahydrofolate (THF) serving as the one-carbon carrier. This reaction serves as the major source of one-carbon groups required for the biosynthesis of purines, thymidylate, methionine, and other important biomolecules. Also exhibits THF-independent aldolase activity toward beta-hydroxyamino acids, producing glycine and aldehydes, via a retro-aldol mechanism.</text>
</comment>
<dbReference type="InterPro" id="IPR019798">
    <property type="entry name" value="Ser_HO-MeTrfase_PLP_BS"/>
</dbReference>
<dbReference type="GO" id="GO:0004375">
    <property type="term" value="F:glycine dehydrogenase (decarboxylating) activity"/>
    <property type="evidence" value="ECO:0007669"/>
    <property type="project" value="UniProtKB-EC"/>
</dbReference>
<feature type="binding site" evidence="12">
    <location>
        <begin position="1112"/>
        <end position="1114"/>
    </location>
    <ligand>
        <name>(6S)-5,6,7,8-tetrahydrofolate</name>
        <dbReference type="ChEBI" id="CHEBI:57453"/>
    </ligand>
</feature>
<comment type="subcellular location">
    <subcellularLocation>
        <location evidence="12">Cytoplasm</location>
    </subcellularLocation>
</comment>
<feature type="domain" description="Glycine cleavage system P-protein N-terminal" evidence="16">
    <location>
        <begin position="454"/>
        <end position="739"/>
    </location>
</feature>
<feature type="domain" description="Serine hydroxymethyltransferase-like" evidence="15">
    <location>
        <begin position="998"/>
        <end position="1373"/>
    </location>
</feature>
<comment type="pathway">
    <text evidence="12">One-carbon metabolism; tetrahydrofolate interconversion.</text>
</comment>
<dbReference type="Proteomes" id="UP000028721">
    <property type="component" value="Unassembled WGS sequence"/>
</dbReference>
<organism evidence="18 19">
    <name type="scientific">Serratia grimesii</name>
    <dbReference type="NCBI Taxonomy" id="82995"/>
    <lineage>
        <taxon>Bacteria</taxon>
        <taxon>Pseudomonadati</taxon>
        <taxon>Pseudomonadota</taxon>
        <taxon>Gammaproteobacteria</taxon>
        <taxon>Enterobacterales</taxon>
        <taxon>Yersiniaceae</taxon>
        <taxon>Serratia</taxon>
    </lineage>
</organism>
<accession>A0ABR4UDL6</accession>
<evidence type="ECO:0000256" key="5">
    <source>
        <dbReference type="ARBA" id="ARBA00011690"/>
    </source>
</evidence>
<comment type="caution">
    <text evidence="12">Lacks conserved residue(s) required for the propagation of feature annotation.</text>
</comment>
<evidence type="ECO:0000256" key="4">
    <source>
        <dbReference type="ARBA" id="ARBA00010756"/>
    </source>
</evidence>
<dbReference type="InterPro" id="IPR039429">
    <property type="entry name" value="SHMT-like_dom"/>
</dbReference>
<comment type="catalytic activity">
    <reaction evidence="12">
        <text>(6R)-5,10-methylene-5,6,7,8-tetrahydrofolate + glycine + H2O = (6S)-5,6,7,8-tetrahydrofolate + L-serine</text>
        <dbReference type="Rhea" id="RHEA:15481"/>
        <dbReference type="ChEBI" id="CHEBI:15377"/>
        <dbReference type="ChEBI" id="CHEBI:15636"/>
        <dbReference type="ChEBI" id="CHEBI:33384"/>
        <dbReference type="ChEBI" id="CHEBI:57305"/>
        <dbReference type="ChEBI" id="CHEBI:57453"/>
        <dbReference type="EC" id="2.1.2.1"/>
    </reaction>
</comment>
<comment type="similarity">
    <text evidence="4 13">Belongs to the GcvP family.</text>
</comment>
<evidence type="ECO:0000256" key="13">
    <source>
        <dbReference type="HAMAP-Rule" id="MF_00711"/>
    </source>
</evidence>
<dbReference type="CDD" id="cd00378">
    <property type="entry name" value="SHMT"/>
    <property type="match status" value="1"/>
</dbReference>
<dbReference type="PANTHER" id="PTHR11773:SF1">
    <property type="entry name" value="GLYCINE DEHYDROGENASE (DECARBOXYLATING), MITOCHONDRIAL"/>
    <property type="match status" value="1"/>
</dbReference>
<keyword evidence="7 12" id="KW-0028">Amino-acid biosynthesis</keyword>
<comment type="similarity">
    <text evidence="3 12">Belongs to the SHMT family.</text>
</comment>
<dbReference type="EMBL" id="JGVP01000002">
    <property type="protein sequence ID" value="KFB90125.1"/>
    <property type="molecule type" value="Genomic_DNA"/>
</dbReference>
<sequence length="1405" mass="152558">MFHDDHSHPNDMLFQRRHIGPGNNEQQAMLAELQVSSLAELIDQIVPSSIRLAGPLALANGCSEAEALERLATIAARNPLFKSYIGMGYYDTHTPPVILRNLFENPAWYTAYTPYQPEISQGRLEALFNFQTMITDLTGLEIANASMLDEATAAAEAMTFCQRLSASRSPAFFVAHDCHPQTIDVVKTRAEPLGIDVVIGDPHTDLANQEYFGVLLQYPGTYGDLIDYRSVTEAAHAKGALVVVSADLLALTLLMPPGEFGADVAVGTTQRFGVPMGFGGPHAGYFATRDALKRSMPGRLVGMSVDSQGRPALRLAMQTREQHIRREKATSNICTAQALLAIIAAMYACYHGPEGLTAIAHRVHRLTTLLAAGLRRLGYRVSTDVFFDTLSIDFKSADHANVLHAQARTRRINLRASTDTRISVSLDETTTSADVMALLSMFAQGKPVPDFAMLDAQTAGALPPQLLRTSAFLTHPVFQLYRSETEMLRYLRHLADKDLALDRTMIPLGSCTMKLNATTEMIPVTWPEFGKLHPFAPAEQTTGYRELTRELEAMLCAITGYDAVSLQPNAGSQGEYAGLLAIRAYHASRGESQRDICLIPSSAHGTNPASAQMVNMKVVVVSCDESGNVDVDDLKTKAKRYSDTLAAIMITYPSTHGVFEERVREICDIVHNHGGQVYIDGANMNALVGLAQPGHFGGDVSHLNLHKTFCIPHGGGGPGIGPIGVKSHLAPYLPGHAVGSLDGGGAVSAAPYGSASILPITWTYITLMGADGLKRATEIAILNANYITTKLAPHYPILYTGPNGRVAHECIVDVRELKESSGISVEDIAKRLIDFGFHAPTMSFPVAGTLMIEPTESESKAELDRFIEAMVTIREEIRAVEQGRLDPEDNPLKHAPHTAAMLAGPWPYSYSREQAVFPRGLEHDHNNKYWPPVSRVDNVYGDRNLICSCPPLSSYPQTEDAPAQPLPSREPPNNRHHHQGNAMSTQEQFSQPLQIAGFDDALWHAMEAERFRQEDHIELIASENYTSPRVIQAQGSVLTNKYAEGYPGKRYYGGCEHVDVVEQLAITRAKQLFGADYANVQPHSGSQANAAVYMALIQPHDTVLGMSLAHGGHLTHGASVNFSGKIYNAVQYGIDIATGLIDYDEVEKLALEHQPKLIVAGFSAYSRVIDWARFRAIADKVGAYLLVDMAHVAGLVAAGLYPNPVPFADVVTTTTHKTLRGPRGGLILARANPDIEKKLNSIVFPGIQGGPLMHVIAAKAVSFQEALQPSFITYQQQVIANARAMAAVFVERGYDIISGGTDNHLFLLSLVRQGLTGKAADAALGAAHITVNKNAVPNDPQSPFVTSGIRIGTPAATTRGFKEPEVRTIAGWICDILADIDNPIVINRVKHHVAELCAAFPVYGK</sequence>
<reference evidence="18 19" key="1">
    <citation type="submission" date="2014-03" db="EMBL/GenBank/DDBJ databases">
        <title>Draft genome sequence of the Serratia grimesii strain a2.</title>
        <authorList>
            <person name="Toymentseva A."/>
            <person name="Kazakov S."/>
            <person name="Giliazeva A."/>
            <person name="Ismagilova R."/>
            <person name="Shah R."/>
            <person name="Sharipova M."/>
            <person name="Khaitlina S."/>
            <person name="Mardanova A."/>
        </authorList>
    </citation>
    <scope>NUCLEOTIDE SEQUENCE [LARGE SCALE GENOMIC DNA]</scope>
    <source>
        <strain evidence="18 19">A2</strain>
    </source>
</reference>
<evidence type="ECO:0000256" key="8">
    <source>
        <dbReference type="ARBA" id="ARBA00022679"/>
    </source>
</evidence>
<dbReference type="InterPro" id="IPR001085">
    <property type="entry name" value="Ser_HO-MeTrfase"/>
</dbReference>
<feature type="binding site" evidence="12">
    <location>
        <position position="1108"/>
    </location>
    <ligand>
        <name>(6S)-5,6,7,8-tetrahydrofolate</name>
        <dbReference type="ChEBI" id="CHEBI:57453"/>
    </ligand>
</feature>
<dbReference type="Pfam" id="PF21478">
    <property type="entry name" value="GcvP2_C"/>
    <property type="match status" value="1"/>
</dbReference>
<evidence type="ECO:0000256" key="3">
    <source>
        <dbReference type="ARBA" id="ARBA00006376"/>
    </source>
</evidence>
<dbReference type="EC" id="1.4.4.2" evidence="13"/>
<evidence type="ECO:0000256" key="10">
    <source>
        <dbReference type="ARBA" id="ARBA00023002"/>
    </source>
</evidence>
<feature type="binding site" evidence="12">
    <location>
        <begin position="1342"/>
        <end position="1344"/>
    </location>
    <ligand>
        <name>(6S)-5,6,7,8-tetrahydrofolate</name>
        <dbReference type="ChEBI" id="CHEBI:57453"/>
    </ligand>
</feature>
<evidence type="ECO:0000256" key="12">
    <source>
        <dbReference type="HAMAP-Rule" id="MF_00051"/>
    </source>
</evidence>
<feature type="modified residue" description="N6-(pyridoxal phosphate)lysine" evidence="13">
    <location>
        <position position="707"/>
    </location>
</feature>
<dbReference type="Gene3D" id="3.40.640.10">
    <property type="entry name" value="Type I PLP-dependent aspartate aminotransferase-like (Major domain)"/>
    <property type="match status" value="3"/>
</dbReference>
<evidence type="ECO:0000256" key="9">
    <source>
        <dbReference type="ARBA" id="ARBA00022898"/>
    </source>
</evidence>
<evidence type="ECO:0000259" key="16">
    <source>
        <dbReference type="Pfam" id="PF02347"/>
    </source>
</evidence>
<dbReference type="NCBIfam" id="NF003346">
    <property type="entry name" value="PRK04366.1"/>
    <property type="match status" value="1"/>
</dbReference>
<feature type="domain" description="Glycine cleavage system P-protein N-terminal" evidence="16">
    <location>
        <begin position="16"/>
        <end position="442"/>
    </location>
</feature>
<dbReference type="SUPFAM" id="SSF53383">
    <property type="entry name" value="PLP-dependent transferases"/>
    <property type="match status" value="3"/>
</dbReference>
<name>A0ABR4UDL6_9GAMM</name>
<dbReference type="InterPro" id="IPR049316">
    <property type="entry name" value="GDC-P_C"/>
</dbReference>
<gene>
    <name evidence="12" type="primary">glyA</name>
    <name evidence="13" type="synonym">gcvP</name>
    <name evidence="18" type="ORF">CR62_09135</name>
</gene>
<feature type="domain" description="Glycine dehydrogenase C-terminal" evidence="17">
    <location>
        <begin position="776"/>
        <end position="897"/>
    </location>
</feature>
<evidence type="ECO:0000259" key="17">
    <source>
        <dbReference type="Pfam" id="PF21478"/>
    </source>
</evidence>
<keyword evidence="10 13" id="KW-0560">Oxidoreductase</keyword>
<comment type="subunit">
    <text evidence="12">Homodimer.</text>
</comment>
<feature type="modified residue" description="N6-(pyridoxal phosphate)lysine" evidence="12">
    <location>
        <position position="1217"/>
    </location>
</feature>
<dbReference type="PANTHER" id="PTHR11773">
    <property type="entry name" value="GLYCINE DEHYDROGENASE, DECARBOXYLATING"/>
    <property type="match status" value="1"/>
</dbReference>
<evidence type="ECO:0000256" key="14">
    <source>
        <dbReference type="SAM" id="MobiDB-lite"/>
    </source>
</evidence>
<dbReference type="NCBIfam" id="NF000586">
    <property type="entry name" value="PRK00011.1"/>
    <property type="match status" value="1"/>
</dbReference>
<dbReference type="InterPro" id="IPR015421">
    <property type="entry name" value="PyrdxlP-dep_Trfase_major"/>
</dbReference>
<evidence type="ECO:0000256" key="2">
    <source>
        <dbReference type="ARBA" id="ARBA00003788"/>
    </source>
</evidence>
<dbReference type="InterPro" id="IPR015424">
    <property type="entry name" value="PyrdxlP-dep_Trfase"/>
</dbReference>
<dbReference type="InterPro" id="IPR049315">
    <property type="entry name" value="GDC-P_N"/>
</dbReference>
<dbReference type="InterPro" id="IPR015422">
    <property type="entry name" value="PyrdxlP-dep_Trfase_small"/>
</dbReference>
<evidence type="ECO:0000259" key="15">
    <source>
        <dbReference type="Pfam" id="PF00464"/>
    </source>
</evidence>
<dbReference type="HAMAP" id="MF_00711">
    <property type="entry name" value="GcvP"/>
    <property type="match status" value="1"/>
</dbReference>
<comment type="function">
    <text evidence="2 13">The glycine cleavage system catalyzes the degradation of glycine. The P protein binds the alpha-amino group of glycine through its pyridoxal phosphate cofactor; CO(2) is released and the remaining methylamine moiety is then transferred to the lipoamide cofactor of the H protein.</text>
</comment>
<dbReference type="Pfam" id="PF00464">
    <property type="entry name" value="SHMT"/>
    <property type="match status" value="1"/>
</dbReference>
<evidence type="ECO:0000256" key="11">
    <source>
        <dbReference type="ARBA" id="ARBA00049026"/>
    </source>
</evidence>
<dbReference type="HAMAP" id="MF_00051">
    <property type="entry name" value="SHMT"/>
    <property type="match status" value="1"/>
</dbReference>
<evidence type="ECO:0000256" key="7">
    <source>
        <dbReference type="ARBA" id="ARBA00022605"/>
    </source>
</evidence>
<dbReference type="InterPro" id="IPR020581">
    <property type="entry name" value="GDC_P"/>
</dbReference>
<dbReference type="PROSITE" id="PS00096">
    <property type="entry name" value="SHMT"/>
    <property type="match status" value="1"/>
</dbReference>
<evidence type="ECO:0000256" key="1">
    <source>
        <dbReference type="ARBA" id="ARBA00001933"/>
    </source>
</evidence>
<evidence type="ECO:0000313" key="18">
    <source>
        <dbReference type="EMBL" id="KFB90125.1"/>
    </source>
</evidence>
<comment type="cofactor">
    <cofactor evidence="1 12">
        <name>pyridoxal 5'-phosphate</name>
        <dbReference type="ChEBI" id="CHEBI:597326"/>
    </cofactor>
</comment>
<proteinExistence type="inferred from homology"/>
<dbReference type="Pfam" id="PF02347">
    <property type="entry name" value="GDC-P"/>
    <property type="match status" value="2"/>
</dbReference>